<sequence>MIELVRVPLDNGEVLVAEVDRADITKDAVELAAAAPGKAIGQFSRRNNAASTSPGAPGRLTPPPQAAPGSSGQRPHR</sequence>
<evidence type="ECO:0000313" key="3">
    <source>
        <dbReference type="Proteomes" id="UP001597045"/>
    </source>
</evidence>
<accession>A0ABW3M9Q6</accession>
<gene>
    <name evidence="2" type="ORF">ACFQ1S_14935</name>
</gene>
<dbReference type="Proteomes" id="UP001597045">
    <property type="component" value="Unassembled WGS sequence"/>
</dbReference>
<comment type="caution">
    <text evidence="2">The sequence shown here is derived from an EMBL/GenBank/DDBJ whole genome shotgun (WGS) entry which is preliminary data.</text>
</comment>
<feature type="compositionally biased region" description="Polar residues" evidence="1">
    <location>
        <begin position="44"/>
        <end position="54"/>
    </location>
</feature>
<organism evidence="2 3">
    <name type="scientific">Kibdelosporangium lantanae</name>
    <dbReference type="NCBI Taxonomy" id="1497396"/>
    <lineage>
        <taxon>Bacteria</taxon>
        <taxon>Bacillati</taxon>
        <taxon>Actinomycetota</taxon>
        <taxon>Actinomycetes</taxon>
        <taxon>Pseudonocardiales</taxon>
        <taxon>Pseudonocardiaceae</taxon>
        <taxon>Kibdelosporangium</taxon>
    </lineage>
</organism>
<proteinExistence type="predicted"/>
<dbReference type="EMBL" id="JBHTIS010000778">
    <property type="protein sequence ID" value="MFD1046753.1"/>
    <property type="molecule type" value="Genomic_DNA"/>
</dbReference>
<protein>
    <submittedName>
        <fullName evidence="2">Uncharacterized protein</fullName>
    </submittedName>
</protein>
<evidence type="ECO:0000256" key="1">
    <source>
        <dbReference type="SAM" id="MobiDB-lite"/>
    </source>
</evidence>
<name>A0ABW3M9Q6_9PSEU</name>
<feature type="compositionally biased region" description="Polar residues" evidence="1">
    <location>
        <begin position="68"/>
        <end position="77"/>
    </location>
</feature>
<keyword evidence="3" id="KW-1185">Reference proteome</keyword>
<reference evidence="3" key="1">
    <citation type="journal article" date="2019" name="Int. J. Syst. Evol. Microbiol.">
        <title>The Global Catalogue of Microorganisms (GCM) 10K type strain sequencing project: providing services to taxonomists for standard genome sequencing and annotation.</title>
        <authorList>
            <consortium name="The Broad Institute Genomics Platform"/>
            <consortium name="The Broad Institute Genome Sequencing Center for Infectious Disease"/>
            <person name="Wu L."/>
            <person name="Ma J."/>
        </authorList>
    </citation>
    <scope>NUCLEOTIDE SEQUENCE [LARGE SCALE GENOMIC DNA]</scope>
    <source>
        <strain evidence="3">JCM 31486</strain>
    </source>
</reference>
<feature type="region of interest" description="Disordered" evidence="1">
    <location>
        <begin position="42"/>
        <end position="77"/>
    </location>
</feature>
<evidence type="ECO:0000313" key="2">
    <source>
        <dbReference type="EMBL" id="MFD1046753.1"/>
    </source>
</evidence>